<organism evidence="2 3">
    <name type="scientific">Methylobacterium symbioticum</name>
    <dbReference type="NCBI Taxonomy" id="2584084"/>
    <lineage>
        <taxon>Bacteria</taxon>
        <taxon>Pseudomonadati</taxon>
        <taxon>Pseudomonadota</taxon>
        <taxon>Alphaproteobacteria</taxon>
        <taxon>Hyphomicrobiales</taxon>
        <taxon>Methylobacteriaceae</taxon>
        <taxon>Methylobacterium</taxon>
    </lineage>
</organism>
<protein>
    <submittedName>
        <fullName evidence="2">Uncharacterized protein</fullName>
    </submittedName>
</protein>
<proteinExistence type="predicted"/>
<name>A0A509EDL4_9HYPH</name>
<dbReference type="AlphaFoldDB" id="A0A509EDL4"/>
<evidence type="ECO:0000256" key="1">
    <source>
        <dbReference type="SAM" id="Phobius"/>
    </source>
</evidence>
<feature type="transmembrane region" description="Helical" evidence="1">
    <location>
        <begin position="6"/>
        <end position="25"/>
    </location>
</feature>
<keyword evidence="1" id="KW-0472">Membrane</keyword>
<keyword evidence="1" id="KW-1133">Transmembrane helix</keyword>
<accession>A0A509EDL4</accession>
<evidence type="ECO:0000313" key="2">
    <source>
        <dbReference type="EMBL" id="VUD72377.1"/>
    </source>
</evidence>
<keyword evidence="3" id="KW-1185">Reference proteome</keyword>
<reference evidence="2 3" key="1">
    <citation type="submission" date="2019-06" db="EMBL/GenBank/DDBJ databases">
        <authorList>
            <person name="Rodrigo-Torres L."/>
            <person name="Arahal R. D."/>
            <person name="Lucena T."/>
        </authorList>
    </citation>
    <scope>NUCLEOTIDE SEQUENCE [LARGE SCALE GENOMIC DNA]</scope>
    <source>
        <strain evidence="2 3">SB0023/3</strain>
    </source>
</reference>
<dbReference type="Proteomes" id="UP000410984">
    <property type="component" value="Unassembled WGS sequence"/>
</dbReference>
<dbReference type="EMBL" id="CABFPH010000040">
    <property type="protein sequence ID" value="VUD72377.1"/>
    <property type="molecule type" value="Genomic_DNA"/>
</dbReference>
<sequence length="50" mass="5435">MVVIAAIIGMPIVLMAVTLAVDGVLKRHPRKDDVWQLPKTSSISYAGERS</sequence>
<keyword evidence="1" id="KW-0812">Transmembrane</keyword>
<evidence type="ECO:0000313" key="3">
    <source>
        <dbReference type="Proteomes" id="UP000410984"/>
    </source>
</evidence>
<gene>
    <name evidence="2" type="ORF">MET9862_02975</name>
</gene>